<dbReference type="AlphaFoldDB" id="A0A9D4B674"/>
<evidence type="ECO:0000313" key="2">
    <source>
        <dbReference type="EMBL" id="KAH1182131.1"/>
    </source>
</evidence>
<reference evidence="2" key="1">
    <citation type="submission" date="2021-09" db="EMBL/GenBank/DDBJ databases">
        <title>The genome of Mauremys mutica provides insights into the evolution of semi-aquatic lifestyle.</title>
        <authorList>
            <person name="Gong S."/>
            <person name="Gao Y."/>
        </authorList>
    </citation>
    <scope>NUCLEOTIDE SEQUENCE</scope>
    <source>
        <strain evidence="2">MM-2020</strain>
        <tissue evidence="2">Muscle</tissue>
    </source>
</reference>
<organism evidence="2 3">
    <name type="scientific">Mauremys mutica</name>
    <name type="common">yellowpond turtle</name>
    <dbReference type="NCBI Taxonomy" id="74926"/>
    <lineage>
        <taxon>Eukaryota</taxon>
        <taxon>Metazoa</taxon>
        <taxon>Chordata</taxon>
        <taxon>Craniata</taxon>
        <taxon>Vertebrata</taxon>
        <taxon>Euteleostomi</taxon>
        <taxon>Archelosauria</taxon>
        <taxon>Testudinata</taxon>
        <taxon>Testudines</taxon>
        <taxon>Cryptodira</taxon>
        <taxon>Durocryptodira</taxon>
        <taxon>Testudinoidea</taxon>
        <taxon>Geoemydidae</taxon>
        <taxon>Geoemydinae</taxon>
        <taxon>Mauremys</taxon>
    </lineage>
</organism>
<name>A0A9D4B674_9SAUR</name>
<sequence length="118" mass="12530">MQSPCLSFAQEPPWYPWRPFQLHSCGLQGCWQQVSVSGAGRHPHCKRPAETLQVSSERATGRGAESTSAPSSPVPWGVPLPSAWGSAPAPTPAPASGGGTWSRTWLRIVQVGTAPRGM</sequence>
<feature type="region of interest" description="Disordered" evidence="1">
    <location>
        <begin position="38"/>
        <end position="101"/>
    </location>
</feature>
<dbReference type="EMBL" id="JAHDVG010000467">
    <property type="protein sequence ID" value="KAH1182131.1"/>
    <property type="molecule type" value="Genomic_DNA"/>
</dbReference>
<comment type="caution">
    <text evidence="2">The sequence shown here is derived from an EMBL/GenBank/DDBJ whole genome shotgun (WGS) entry which is preliminary data.</text>
</comment>
<protein>
    <submittedName>
        <fullName evidence="2">Uncharacterized protein</fullName>
    </submittedName>
</protein>
<evidence type="ECO:0000313" key="3">
    <source>
        <dbReference type="Proteomes" id="UP000827986"/>
    </source>
</evidence>
<dbReference type="Proteomes" id="UP000827986">
    <property type="component" value="Unassembled WGS sequence"/>
</dbReference>
<accession>A0A9D4B674</accession>
<gene>
    <name evidence="2" type="ORF">KIL84_009885</name>
</gene>
<evidence type="ECO:0000256" key="1">
    <source>
        <dbReference type="SAM" id="MobiDB-lite"/>
    </source>
</evidence>
<keyword evidence="3" id="KW-1185">Reference proteome</keyword>
<proteinExistence type="predicted"/>